<dbReference type="Gene3D" id="3.30.70.890">
    <property type="entry name" value="GHMP kinase, C-terminal domain"/>
    <property type="match status" value="1"/>
</dbReference>
<evidence type="ECO:0000256" key="9">
    <source>
        <dbReference type="HAMAP-Rule" id="MF_00061"/>
    </source>
</evidence>
<dbReference type="eggNOG" id="COG1947">
    <property type="taxonomic scope" value="Bacteria"/>
</dbReference>
<reference evidence="12 13" key="1">
    <citation type="journal article" date="2012" name="Stand. Genomic Sci.">
        <title>Genome sequence of the halotolerant bacterium Corynebacterium halotolerans type strain YIM 70093(T) (= DSM 44683(T)).</title>
        <authorList>
            <person name="Ruckert C."/>
            <person name="Albersmeier A."/>
            <person name="Al-Dilaimi A."/>
            <person name="Niehaus K."/>
            <person name="Szczepanowski R."/>
            <person name="Kalinowski J."/>
        </authorList>
    </citation>
    <scope>NUCLEOTIDE SEQUENCE [LARGE SCALE GENOMIC DNA]</scope>
    <source>
        <strain evidence="12">YIM 70093</strain>
    </source>
</reference>
<keyword evidence="6 9" id="KW-0418">Kinase</keyword>
<dbReference type="EMBL" id="CP003697">
    <property type="protein sequence ID" value="AGF71911.1"/>
    <property type="molecule type" value="Genomic_DNA"/>
</dbReference>
<dbReference type="PATRIC" id="fig|1121362.3.peg.906"/>
<dbReference type="GO" id="GO:0019288">
    <property type="term" value="P:isopentenyl diphosphate biosynthetic process, methylerythritol 4-phosphate pathway"/>
    <property type="evidence" value="ECO:0007669"/>
    <property type="project" value="UniProtKB-UniRule"/>
</dbReference>
<dbReference type="Pfam" id="PF08544">
    <property type="entry name" value="GHMP_kinases_C"/>
    <property type="match status" value="1"/>
</dbReference>
<dbReference type="InterPro" id="IPR004424">
    <property type="entry name" value="IspE"/>
</dbReference>
<dbReference type="GO" id="GO:0050515">
    <property type="term" value="F:4-(cytidine 5'-diphospho)-2-C-methyl-D-erythritol kinase activity"/>
    <property type="evidence" value="ECO:0007669"/>
    <property type="project" value="UniProtKB-UniRule"/>
</dbReference>
<dbReference type="PIRSF" id="PIRSF010376">
    <property type="entry name" value="IspE"/>
    <property type="match status" value="1"/>
</dbReference>
<evidence type="ECO:0000256" key="3">
    <source>
        <dbReference type="ARBA" id="ARBA00017473"/>
    </source>
</evidence>
<evidence type="ECO:0000313" key="12">
    <source>
        <dbReference type="EMBL" id="AGF71911.1"/>
    </source>
</evidence>
<name>M1P5I0_9CORY</name>
<evidence type="ECO:0000256" key="2">
    <source>
        <dbReference type="ARBA" id="ARBA00012052"/>
    </source>
</evidence>
<dbReference type="STRING" id="1121362.A605_04510"/>
<dbReference type="InterPro" id="IPR036554">
    <property type="entry name" value="GHMP_kinase_C_sf"/>
</dbReference>
<dbReference type="NCBIfam" id="TIGR00154">
    <property type="entry name" value="ispE"/>
    <property type="match status" value="1"/>
</dbReference>
<dbReference type="RefSeq" id="WP_015400330.1">
    <property type="nucleotide sequence ID" value="NC_020302.1"/>
</dbReference>
<dbReference type="PANTHER" id="PTHR43527:SF2">
    <property type="entry name" value="4-DIPHOSPHOCYTIDYL-2-C-METHYL-D-ERYTHRITOL KINASE, CHLOROPLASTIC"/>
    <property type="match status" value="1"/>
</dbReference>
<organism evidence="12 13">
    <name type="scientific">Corynebacterium halotolerans YIM 70093 = DSM 44683</name>
    <dbReference type="NCBI Taxonomy" id="1121362"/>
    <lineage>
        <taxon>Bacteria</taxon>
        <taxon>Bacillati</taxon>
        <taxon>Actinomycetota</taxon>
        <taxon>Actinomycetes</taxon>
        <taxon>Mycobacteriales</taxon>
        <taxon>Corynebacteriaceae</taxon>
        <taxon>Corynebacterium</taxon>
    </lineage>
</organism>
<comment type="function">
    <text evidence="9">Catalyzes the phosphorylation of the position 2 hydroxy group of 4-diphosphocytidyl-2C-methyl-D-erythritol.</text>
</comment>
<dbReference type="UniPathway" id="UPA00056">
    <property type="reaction ID" value="UER00094"/>
</dbReference>
<comment type="pathway">
    <text evidence="9">Isoprenoid biosynthesis; isopentenyl diphosphate biosynthesis via DXP pathway; isopentenyl diphosphate from 1-deoxy-D-xylulose 5-phosphate: step 3/6.</text>
</comment>
<feature type="active site" evidence="9">
    <location>
        <position position="157"/>
    </location>
</feature>
<feature type="domain" description="GHMP kinase N-terminal" evidence="10">
    <location>
        <begin position="78"/>
        <end position="165"/>
    </location>
</feature>
<comment type="catalytic activity">
    <reaction evidence="9">
        <text>4-CDP-2-C-methyl-D-erythritol + ATP = 4-CDP-2-C-methyl-D-erythritol 2-phosphate + ADP + H(+)</text>
        <dbReference type="Rhea" id="RHEA:18437"/>
        <dbReference type="ChEBI" id="CHEBI:15378"/>
        <dbReference type="ChEBI" id="CHEBI:30616"/>
        <dbReference type="ChEBI" id="CHEBI:57823"/>
        <dbReference type="ChEBI" id="CHEBI:57919"/>
        <dbReference type="ChEBI" id="CHEBI:456216"/>
        <dbReference type="EC" id="2.7.1.148"/>
    </reaction>
</comment>
<dbReference type="OrthoDB" id="3173073at2"/>
<accession>M1P5I0</accession>
<feature type="active site" evidence="9">
    <location>
        <position position="12"/>
    </location>
</feature>
<evidence type="ECO:0000256" key="1">
    <source>
        <dbReference type="ARBA" id="ARBA00009684"/>
    </source>
</evidence>
<evidence type="ECO:0000313" key="13">
    <source>
        <dbReference type="Proteomes" id="UP000011723"/>
    </source>
</evidence>
<proteinExistence type="inferred from homology"/>
<dbReference type="HOGENOM" id="CLU_053057_1_1_11"/>
<dbReference type="InterPro" id="IPR020568">
    <property type="entry name" value="Ribosomal_Su5_D2-typ_SF"/>
</dbReference>
<dbReference type="KEGG" id="chn:A605_04510"/>
<dbReference type="Proteomes" id="UP000011723">
    <property type="component" value="Chromosome"/>
</dbReference>
<comment type="similarity">
    <text evidence="1 9">Belongs to the GHMP kinase family. IspE subfamily.</text>
</comment>
<dbReference type="SUPFAM" id="SSF55060">
    <property type="entry name" value="GHMP Kinase, C-terminal domain"/>
    <property type="match status" value="1"/>
</dbReference>
<feature type="domain" description="GHMP kinase C-terminal" evidence="11">
    <location>
        <begin position="227"/>
        <end position="299"/>
    </location>
</feature>
<dbReference type="InterPro" id="IPR013750">
    <property type="entry name" value="GHMP_kinase_C_dom"/>
</dbReference>
<protein>
    <recommendedName>
        <fullName evidence="3 9">4-diphosphocytidyl-2-C-methyl-D-erythritol kinase</fullName>
        <shortName evidence="9">CMK</shortName>
        <ecNumber evidence="2 9">2.7.1.148</ecNumber>
    </recommendedName>
    <alternativeName>
        <fullName evidence="8 9">4-(cytidine-5'-diphospho)-2-C-methyl-D-erythritol kinase</fullName>
    </alternativeName>
</protein>
<evidence type="ECO:0000256" key="5">
    <source>
        <dbReference type="ARBA" id="ARBA00022741"/>
    </source>
</evidence>
<dbReference type="InterPro" id="IPR014721">
    <property type="entry name" value="Ribsml_uS5_D2-typ_fold_subgr"/>
</dbReference>
<dbReference type="SUPFAM" id="SSF54211">
    <property type="entry name" value="Ribosomal protein S5 domain 2-like"/>
    <property type="match status" value="1"/>
</dbReference>
<dbReference type="EC" id="2.7.1.148" evidence="2 9"/>
<sequence>MTRTIHARAHAKVNLHLGVDELRGDGYHELVTVFQSLSLHDDLTLTVHDDERVAEGSIVRGMTVTGFDAAKVPTDPGNLAWRAVDAVVDTARATHGGLDLPAVDLHLTKGIPTAGGMAGGSADAAAALVAANTLLDEQVPALGRDGLHELAAELGSDVPFTLHGGTMLGTGRGEQLVPLLARGTWHWALVFSAEGLSTPAVFGKLDDLRAEGRDLPPSLNTAPLSRALTSGDPGQLAAVLANDLQAPALSLRPDLRRTLDAGRRAGALAGIVSGSGPTCAFLCDSELAAADLVDDLIAAGVAYTGTVAHGPAAGAHLIS</sequence>
<dbReference type="Pfam" id="PF00288">
    <property type="entry name" value="GHMP_kinases_N"/>
    <property type="match status" value="1"/>
</dbReference>
<keyword evidence="7 9" id="KW-0067">ATP-binding</keyword>
<evidence type="ECO:0000259" key="10">
    <source>
        <dbReference type="Pfam" id="PF00288"/>
    </source>
</evidence>
<evidence type="ECO:0000256" key="8">
    <source>
        <dbReference type="ARBA" id="ARBA00032554"/>
    </source>
</evidence>
<dbReference type="GO" id="GO:0016114">
    <property type="term" value="P:terpenoid biosynthetic process"/>
    <property type="evidence" value="ECO:0007669"/>
    <property type="project" value="UniProtKB-UniRule"/>
</dbReference>
<feature type="binding site" evidence="9">
    <location>
        <begin position="112"/>
        <end position="122"/>
    </location>
    <ligand>
        <name>ATP</name>
        <dbReference type="ChEBI" id="CHEBI:30616"/>
    </ligand>
</feature>
<dbReference type="InterPro" id="IPR006204">
    <property type="entry name" value="GHMP_kinase_N_dom"/>
</dbReference>
<evidence type="ECO:0000256" key="6">
    <source>
        <dbReference type="ARBA" id="ARBA00022777"/>
    </source>
</evidence>
<evidence type="ECO:0000256" key="4">
    <source>
        <dbReference type="ARBA" id="ARBA00022679"/>
    </source>
</evidence>
<dbReference type="HAMAP" id="MF_00061">
    <property type="entry name" value="IspE"/>
    <property type="match status" value="1"/>
</dbReference>
<dbReference type="NCBIfam" id="NF002870">
    <property type="entry name" value="PRK03188.1"/>
    <property type="match status" value="1"/>
</dbReference>
<gene>
    <name evidence="9" type="primary">ispE</name>
    <name evidence="12" type="ORF">A605_04510</name>
</gene>
<keyword evidence="4 9" id="KW-0808">Transferase</keyword>
<dbReference type="GO" id="GO:0005524">
    <property type="term" value="F:ATP binding"/>
    <property type="evidence" value="ECO:0007669"/>
    <property type="project" value="UniProtKB-UniRule"/>
</dbReference>
<keyword evidence="5 9" id="KW-0547">Nucleotide-binding</keyword>
<dbReference type="AlphaFoldDB" id="M1P5I0"/>
<dbReference type="Gene3D" id="3.30.230.10">
    <property type="match status" value="1"/>
</dbReference>
<keyword evidence="9" id="KW-0414">Isoprene biosynthesis</keyword>
<evidence type="ECO:0000259" key="11">
    <source>
        <dbReference type="Pfam" id="PF08544"/>
    </source>
</evidence>
<keyword evidence="13" id="KW-1185">Reference proteome</keyword>
<evidence type="ECO:0000256" key="7">
    <source>
        <dbReference type="ARBA" id="ARBA00022840"/>
    </source>
</evidence>
<dbReference type="PANTHER" id="PTHR43527">
    <property type="entry name" value="4-DIPHOSPHOCYTIDYL-2-C-METHYL-D-ERYTHRITOL KINASE, CHLOROPLASTIC"/>
    <property type="match status" value="1"/>
</dbReference>